<dbReference type="Proteomes" id="UP001139089">
    <property type="component" value="Unassembled WGS sequence"/>
</dbReference>
<evidence type="ECO:0000313" key="3">
    <source>
        <dbReference type="Proteomes" id="UP001139089"/>
    </source>
</evidence>
<evidence type="ECO:0000313" key="2">
    <source>
        <dbReference type="EMBL" id="MCD7109219.1"/>
    </source>
</evidence>
<keyword evidence="3" id="KW-1185">Reference proteome</keyword>
<protein>
    <submittedName>
        <fullName evidence="2">DUF3833 domain-containing protein</fullName>
    </submittedName>
</protein>
<dbReference type="Pfam" id="PF12915">
    <property type="entry name" value="DUF3833"/>
    <property type="match status" value="1"/>
</dbReference>
<reference evidence="2" key="1">
    <citation type="submission" date="2021-12" db="EMBL/GenBank/DDBJ databases">
        <authorList>
            <person name="Li Y."/>
        </authorList>
    </citation>
    <scope>NUCLEOTIDE SEQUENCE</scope>
    <source>
        <strain evidence="2">DKSPLA3</strain>
    </source>
</reference>
<evidence type="ECO:0000256" key="1">
    <source>
        <dbReference type="SAM" id="SignalP"/>
    </source>
</evidence>
<gene>
    <name evidence="2" type="ORF">LRX75_09190</name>
</gene>
<proteinExistence type="predicted"/>
<dbReference type="InterPro" id="IPR024409">
    <property type="entry name" value="DUF3833"/>
</dbReference>
<organism evidence="2 3">
    <name type="scientific">Rhizobium quercicola</name>
    <dbReference type="NCBI Taxonomy" id="2901226"/>
    <lineage>
        <taxon>Bacteria</taxon>
        <taxon>Pseudomonadati</taxon>
        <taxon>Pseudomonadota</taxon>
        <taxon>Alphaproteobacteria</taxon>
        <taxon>Hyphomicrobiales</taxon>
        <taxon>Rhizobiaceae</taxon>
        <taxon>Rhizobium/Agrobacterium group</taxon>
        <taxon>Rhizobium</taxon>
    </lineage>
</organism>
<dbReference type="AlphaFoldDB" id="A0A9X1NT43"/>
<keyword evidence="1" id="KW-0732">Signal</keyword>
<feature type="chain" id="PRO_5040966049" evidence="1">
    <location>
        <begin position="27"/>
        <end position="180"/>
    </location>
</feature>
<sequence>MKIASTALFAASLAASLLSGSLSASAQPAGKGAGVMRETVMERFFRGQARATGTFRAINGTRRDLDIAVRGTVTKTGLTLREDIRYDDGQTERKTWHFVRTGPATYSGTREDVIGGTTVRVDGNVVRFNYLVDLDPGPKQDVYRFFDTLTFSRDGRTMSNTAVVWKTILPVARVKIDFRK</sequence>
<accession>A0A9X1NT43</accession>
<comment type="caution">
    <text evidence="2">The sequence shown here is derived from an EMBL/GenBank/DDBJ whole genome shotgun (WGS) entry which is preliminary data.</text>
</comment>
<name>A0A9X1NT43_9HYPH</name>
<feature type="signal peptide" evidence="1">
    <location>
        <begin position="1"/>
        <end position="26"/>
    </location>
</feature>
<dbReference type="RefSeq" id="WP_231813663.1">
    <property type="nucleotide sequence ID" value="NZ_JAJOZR010000005.1"/>
</dbReference>
<dbReference type="EMBL" id="JAJOZR010000005">
    <property type="protein sequence ID" value="MCD7109219.1"/>
    <property type="molecule type" value="Genomic_DNA"/>
</dbReference>